<proteinExistence type="predicted"/>
<name>A0A9Q1BIP8_HOLLE</name>
<comment type="caution">
    <text evidence="2">The sequence shown here is derived from an EMBL/GenBank/DDBJ whole genome shotgun (WGS) entry which is preliminary data.</text>
</comment>
<feature type="region of interest" description="Disordered" evidence="1">
    <location>
        <begin position="195"/>
        <end position="217"/>
    </location>
</feature>
<gene>
    <name evidence="2" type="ORF">HOLleu_32435</name>
</gene>
<dbReference type="Proteomes" id="UP001152320">
    <property type="component" value="Chromosome 16"/>
</dbReference>
<dbReference type="EMBL" id="JAIZAY010000016">
    <property type="protein sequence ID" value="KAJ8027321.1"/>
    <property type="molecule type" value="Genomic_DNA"/>
</dbReference>
<accession>A0A9Q1BIP8</accession>
<evidence type="ECO:0000256" key="1">
    <source>
        <dbReference type="SAM" id="MobiDB-lite"/>
    </source>
</evidence>
<reference evidence="2" key="1">
    <citation type="submission" date="2021-10" db="EMBL/GenBank/DDBJ databases">
        <title>Tropical sea cucumber genome reveals ecological adaptation and Cuvierian tubules defense mechanism.</title>
        <authorList>
            <person name="Chen T."/>
        </authorList>
    </citation>
    <scope>NUCLEOTIDE SEQUENCE</scope>
    <source>
        <strain evidence="2">Nanhai2018</strain>
        <tissue evidence="2">Muscle</tissue>
    </source>
</reference>
<evidence type="ECO:0000313" key="3">
    <source>
        <dbReference type="Proteomes" id="UP001152320"/>
    </source>
</evidence>
<dbReference type="AlphaFoldDB" id="A0A9Q1BIP8"/>
<protein>
    <submittedName>
        <fullName evidence="2">Uncharacterized protein</fullName>
    </submittedName>
</protein>
<evidence type="ECO:0000313" key="2">
    <source>
        <dbReference type="EMBL" id="KAJ8027321.1"/>
    </source>
</evidence>
<feature type="compositionally biased region" description="Basic and acidic residues" evidence="1">
    <location>
        <begin position="195"/>
        <end position="206"/>
    </location>
</feature>
<dbReference type="OrthoDB" id="10068277at2759"/>
<organism evidence="2 3">
    <name type="scientific">Holothuria leucospilota</name>
    <name type="common">Black long sea cucumber</name>
    <name type="synonym">Mertensiothuria leucospilota</name>
    <dbReference type="NCBI Taxonomy" id="206669"/>
    <lineage>
        <taxon>Eukaryota</taxon>
        <taxon>Metazoa</taxon>
        <taxon>Echinodermata</taxon>
        <taxon>Eleutherozoa</taxon>
        <taxon>Echinozoa</taxon>
        <taxon>Holothuroidea</taxon>
        <taxon>Aspidochirotacea</taxon>
        <taxon>Aspidochirotida</taxon>
        <taxon>Holothuriidae</taxon>
        <taxon>Holothuria</taxon>
    </lineage>
</organism>
<sequence length="258" mass="29530">MDPRLQHPFTCVKAGPTQCGKTVFLNQLLSHAEELIRDPTQVILWFYGEYQSLYDQLAETLANEPLKVKVLPETSSSVQPGDTLQKRVIERDVVESIPRAFKSKTNQLLGKIASNDSGLDWTNRGELVVNDHTVKGSRIVDLVNDMMRKRRRATPIGMDEFTKALARINTTRELIGNLDRWQDLSRWRDLGDAPRKVTERPLHEEVSEVSEDNDGNDQTFYAKAYHLPTKKRPGISPRKSKKAMRAREKYLILFNTVV</sequence>
<keyword evidence="3" id="KW-1185">Reference proteome</keyword>